<dbReference type="Proteomes" id="UP000735302">
    <property type="component" value="Unassembled WGS sequence"/>
</dbReference>
<dbReference type="AlphaFoldDB" id="A0AAV4CVW2"/>
<proteinExistence type="predicted"/>
<keyword evidence="2" id="KW-0732">Signal</keyword>
<feature type="region of interest" description="Disordered" evidence="1">
    <location>
        <begin position="50"/>
        <end position="71"/>
    </location>
</feature>
<evidence type="ECO:0000313" key="4">
    <source>
        <dbReference type="Proteomes" id="UP000735302"/>
    </source>
</evidence>
<evidence type="ECO:0000313" key="3">
    <source>
        <dbReference type="EMBL" id="GFO36043.1"/>
    </source>
</evidence>
<protein>
    <submittedName>
        <fullName evidence="3">E3 ubiquitin-protein ligase mib2</fullName>
    </submittedName>
</protein>
<feature type="region of interest" description="Disordered" evidence="1">
    <location>
        <begin position="160"/>
        <end position="207"/>
    </location>
</feature>
<sequence>MLDLGLPLLAAFVILSFDQWMLVDLSPYLPQANQCGEEIGNVTTSLVNDRWESPHEPTEEAENSARSISPSTTVVCSASEEYNKDLTSVSWKDPKISQAGTMTSSPRDKKIIEIKDPSTGKDVTEELIIRAHAEHTRQKEKPAATKQGDEISKVSTHLVTGDTRAAESSVRKRVPPAPEVWSTKNGYNTDRMRDTWQGPKKSQAGRVTAYTRNKKIEINDPSTGEDITEKLTNIAYADHTAIEEVKDPLQNFVLPPQVVWSTHDGYSTGGVCAPWHGPKMSRKDHLTACPREKNIIAIKDPLTGIDVTEEVIDSVYADHTKAEKDPSAIQLDEDLRKIFRPNGDDGLQISPEDTYPVESPMGSLVPSSPLIWSGHDGYHPDRLFASRVDPGISHSGCVRVHPRDKMTLNIRNPRTGICITDELINSAHADYINPEWERAAKRHDEEIRKLFTRLVMDRLGKPSEHTIGAENLLGSTIQPTREFWLHTDAHIPNEINASWQDPRVSQSGHVTTFPRNKKIIEIKDPSTGKDVTRELINGARADRTKEKRAICHKLNLTGYGDQTGAAIACLLVQHGAELQADNKQVKTSLDITTVFKIEDLVKQFIATFAKKQEQSSKPSTATSDDCCTKSRLVTFHPCNHRVVCKECSTKLRKCIECKAFINMKKTADGRVIRLDELNQPEEAVVKKGLEEIEDKLISLICKERQLSRLFQCGPTTCSQCADSLPNYPACQQPIQICA</sequence>
<feature type="signal peptide" evidence="2">
    <location>
        <begin position="1"/>
        <end position="18"/>
    </location>
</feature>
<dbReference type="Gene3D" id="3.30.40.10">
    <property type="entry name" value="Zinc/RING finger domain, C3HC4 (zinc finger)"/>
    <property type="match status" value="1"/>
</dbReference>
<gene>
    <name evidence="3" type="ORF">PoB_006254800</name>
</gene>
<name>A0AAV4CVW2_9GAST</name>
<evidence type="ECO:0000256" key="2">
    <source>
        <dbReference type="SAM" id="SignalP"/>
    </source>
</evidence>
<dbReference type="EMBL" id="BLXT01007037">
    <property type="protein sequence ID" value="GFO36043.1"/>
    <property type="molecule type" value="Genomic_DNA"/>
</dbReference>
<comment type="caution">
    <text evidence="3">The sequence shown here is derived from an EMBL/GenBank/DDBJ whole genome shotgun (WGS) entry which is preliminary data.</text>
</comment>
<dbReference type="InterPro" id="IPR013083">
    <property type="entry name" value="Znf_RING/FYVE/PHD"/>
</dbReference>
<keyword evidence="4" id="KW-1185">Reference proteome</keyword>
<accession>A0AAV4CVW2</accession>
<organism evidence="3 4">
    <name type="scientific">Plakobranchus ocellatus</name>
    <dbReference type="NCBI Taxonomy" id="259542"/>
    <lineage>
        <taxon>Eukaryota</taxon>
        <taxon>Metazoa</taxon>
        <taxon>Spiralia</taxon>
        <taxon>Lophotrochozoa</taxon>
        <taxon>Mollusca</taxon>
        <taxon>Gastropoda</taxon>
        <taxon>Heterobranchia</taxon>
        <taxon>Euthyneura</taxon>
        <taxon>Panpulmonata</taxon>
        <taxon>Sacoglossa</taxon>
        <taxon>Placobranchoidea</taxon>
        <taxon>Plakobranchidae</taxon>
        <taxon>Plakobranchus</taxon>
    </lineage>
</organism>
<evidence type="ECO:0000256" key="1">
    <source>
        <dbReference type="SAM" id="MobiDB-lite"/>
    </source>
</evidence>
<reference evidence="3 4" key="1">
    <citation type="journal article" date="2021" name="Elife">
        <title>Chloroplast acquisition without the gene transfer in kleptoplastic sea slugs, Plakobranchus ocellatus.</title>
        <authorList>
            <person name="Maeda T."/>
            <person name="Takahashi S."/>
            <person name="Yoshida T."/>
            <person name="Shimamura S."/>
            <person name="Takaki Y."/>
            <person name="Nagai Y."/>
            <person name="Toyoda A."/>
            <person name="Suzuki Y."/>
            <person name="Arimoto A."/>
            <person name="Ishii H."/>
            <person name="Satoh N."/>
            <person name="Nishiyama T."/>
            <person name="Hasebe M."/>
            <person name="Maruyama T."/>
            <person name="Minagawa J."/>
            <person name="Obokata J."/>
            <person name="Shigenobu S."/>
        </authorList>
    </citation>
    <scope>NUCLEOTIDE SEQUENCE [LARGE SCALE GENOMIC DNA]</scope>
</reference>
<feature type="chain" id="PRO_5043618515" evidence="2">
    <location>
        <begin position="19"/>
        <end position="738"/>
    </location>
</feature>